<organism evidence="2">
    <name type="scientific">Gordonia rubripertincta</name>
    <name type="common">Rhodococcus corallinus</name>
    <dbReference type="NCBI Taxonomy" id="36822"/>
    <lineage>
        <taxon>Bacteria</taxon>
        <taxon>Bacillati</taxon>
        <taxon>Actinomycetota</taxon>
        <taxon>Actinomycetes</taxon>
        <taxon>Mycobacteriales</taxon>
        <taxon>Gordoniaceae</taxon>
        <taxon>Gordonia</taxon>
    </lineage>
</organism>
<proteinExistence type="predicted"/>
<gene>
    <name evidence="2" type="ORF">QBL07_19185</name>
</gene>
<keyword evidence="2" id="KW-0614">Plasmid</keyword>
<protein>
    <submittedName>
        <fullName evidence="2">Uncharacterized protein</fullName>
    </submittedName>
</protein>
<accession>A0AAW6RGW4</accession>
<evidence type="ECO:0000313" key="2">
    <source>
        <dbReference type="EMBL" id="MDG6782946.1"/>
    </source>
</evidence>
<dbReference type="EMBL" id="JARUXG010000015">
    <property type="protein sequence ID" value="MDG6782946.1"/>
    <property type="molecule type" value="Genomic_DNA"/>
</dbReference>
<keyword evidence="1" id="KW-0175">Coiled coil</keyword>
<comment type="caution">
    <text evidence="2">The sequence shown here is derived from an EMBL/GenBank/DDBJ whole genome shotgun (WGS) entry which is preliminary data.</text>
</comment>
<sequence length="124" mass="13719">MSISTTPVRAIHVAALDRWVLTWNDAHDESPPLRLRSLPSYLESTFGGRVTVEWPADISDLLARVESADRAAERAQNHAQAVRREVAHSLLDSEIAESFGDVAAILGVSRQRIHQLLSPRAPTF</sequence>
<geneLocation type="plasmid" evidence="2">
    <name>p1517_part_1</name>
</geneLocation>
<feature type="coiled-coil region" evidence="1">
    <location>
        <begin position="58"/>
        <end position="85"/>
    </location>
</feature>
<name>A0AAW6RGW4_GORRU</name>
<dbReference type="AlphaFoldDB" id="A0AAW6RGW4"/>
<evidence type="ECO:0000256" key="1">
    <source>
        <dbReference type="SAM" id="Coils"/>
    </source>
</evidence>
<reference evidence="2" key="1">
    <citation type="submission" date="2023-04" db="EMBL/GenBank/DDBJ databases">
        <title>Characterization and analysis of the complete genome of Gordonia rubripertincta 112, the degrader of aromatic and aliphatic compounds.</title>
        <authorList>
            <person name="Frantsuzova E."/>
            <person name="Bogun A."/>
            <person name="Delegan Y."/>
        </authorList>
    </citation>
    <scope>NUCLEOTIDE SEQUENCE</scope>
    <source>
        <strain evidence="2">112</strain>
        <plasmid evidence="2">p1517_part_1</plasmid>
    </source>
</reference>